<sequence length="257" mass="28862">MDKKGKVILFGKTGEGKSTIANVLITGGIDEQPFPVGHGMTGCTSRVHMQCARGWTVTDTAGLGEAEGGKVSTEHAEKIIIDFLKSARGEYSHIIYVKKATNRFDVIDEKIWKIFERVFIGAEECFTVLFTEGTSSWLEENWESLPSWVKNRGEENVLITNIPPIDHRPVREKRNKAFRAEAMARLEEDLCKTFEARGFKYSIPNISKMNDKDLKKESKSVLDFIMMIFNNVVRPLSIAANFAVAVGSICMFITTIM</sequence>
<dbReference type="Pfam" id="PF04548">
    <property type="entry name" value="AIG1"/>
    <property type="match status" value="1"/>
</dbReference>
<keyword evidence="2" id="KW-0812">Transmembrane</keyword>
<reference evidence="4" key="1">
    <citation type="submission" date="2024-02" db="EMBL/GenBank/DDBJ databases">
        <authorList>
            <consortium name="ELIXIR-Norway"/>
            <consortium name="Elixir Norway"/>
        </authorList>
    </citation>
    <scope>NUCLEOTIDE SEQUENCE</scope>
</reference>
<feature type="domain" description="AIG1-type G" evidence="3">
    <location>
        <begin position="6"/>
        <end position="135"/>
    </location>
</feature>
<dbReference type="SUPFAM" id="SSF52540">
    <property type="entry name" value="P-loop containing nucleoside triphosphate hydrolases"/>
    <property type="match status" value="1"/>
</dbReference>
<dbReference type="InterPro" id="IPR027417">
    <property type="entry name" value="P-loop_NTPase"/>
</dbReference>
<evidence type="ECO:0000313" key="5">
    <source>
        <dbReference type="Proteomes" id="UP001497444"/>
    </source>
</evidence>
<evidence type="ECO:0000313" key="4">
    <source>
        <dbReference type="EMBL" id="CAK9269735.1"/>
    </source>
</evidence>
<name>A0ABP0WS88_9BRYO</name>
<protein>
    <recommendedName>
        <fullName evidence="3">AIG1-type G domain-containing protein</fullName>
    </recommendedName>
</protein>
<evidence type="ECO:0000256" key="1">
    <source>
        <dbReference type="ARBA" id="ARBA00022741"/>
    </source>
</evidence>
<keyword evidence="5" id="KW-1185">Reference proteome</keyword>
<accession>A0ABP0WS88</accession>
<keyword evidence="2" id="KW-1133">Transmembrane helix</keyword>
<feature type="transmembrane region" description="Helical" evidence="2">
    <location>
        <begin position="236"/>
        <end position="256"/>
    </location>
</feature>
<dbReference type="Proteomes" id="UP001497444">
    <property type="component" value="Chromosome 3"/>
</dbReference>
<evidence type="ECO:0000256" key="2">
    <source>
        <dbReference type="SAM" id="Phobius"/>
    </source>
</evidence>
<evidence type="ECO:0000259" key="3">
    <source>
        <dbReference type="Pfam" id="PF04548"/>
    </source>
</evidence>
<keyword evidence="1" id="KW-0547">Nucleotide-binding</keyword>
<proteinExistence type="predicted"/>
<dbReference type="EMBL" id="OZ020098">
    <property type="protein sequence ID" value="CAK9269735.1"/>
    <property type="molecule type" value="Genomic_DNA"/>
</dbReference>
<organism evidence="4 5">
    <name type="scientific">Sphagnum jensenii</name>
    <dbReference type="NCBI Taxonomy" id="128206"/>
    <lineage>
        <taxon>Eukaryota</taxon>
        <taxon>Viridiplantae</taxon>
        <taxon>Streptophyta</taxon>
        <taxon>Embryophyta</taxon>
        <taxon>Bryophyta</taxon>
        <taxon>Sphagnophytina</taxon>
        <taxon>Sphagnopsida</taxon>
        <taxon>Sphagnales</taxon>
        <taxon>Sphagnaceae</taxon>
        <taxon>Sphagnum</taxon>
    </lineage>
</organism>
<keyword evidence="2" id="KW-0472">Membrane</keyword>
<dbReference type="Gene3D" id="3.40.50.300">
    <property type="entry name" value="P-loop containing nucleotide triphosphate hydrolases"/>
    <property type="match status" value="1"/>
</dbReference>
<gene>
    <name evidence="4" type="ORF">CSSPJE1EN1_LOCUS15213</name>
</gene>
<dbReference type="InterPro" id="IPR006703">
    <property type="entry name" value="G_AIG1"/>
</dbReference>